<evidence type="ECO:0008006" key="3">
    <source>
        <dbReference type="Google" id="ProtNLM"/>
    </source>
</evidence>
<dbReference type="PANTHER" id="PTHR33332">
    <property type="entry name" value="REVERSE TRANSCRIPTASE DOMAIN-CONTAINING PROTEIN"/>
    <property type="match status" value="1"/>
</dbReference>
<dbReference type="AlphaFoldDB" id="A0AAN7S564"/>
<sequence length="77" mass="8959">MCSLTKFADDTKLSDEVNTSEERGILQRDLDRLEEWASKYRMKFIKDKCKLLHLGQNNQRAQYRPSPSHLCGWGAPC</sequence>
<gene>
    <name evidence="1" type="ORF">QYF61_001766</name>
</gene>
<organism evidence="1 2">
    <name type="scientific">Mycteria americana</name>
    <name type="common">Wood stork</name>
    <dbReference type="NCBI Taxonomy" id="33587"/>
    <lineage>
        <taxon>Eukaryota</taxon>
        <taxon>Metazoa</taxon>
        <taxon>Chordata</taxon>
        <taxon>Craniata</taxon>
        <taxon>Vertebrata</taxon>
        <taxon>Euteleostomi</taxon>
        <taxon>Archelosauria</taxon>
        <taxon>Archosauria</taxon>
        <taxon>Dinosauria</taxon>
        <taxon>Saurischia</taxon>
        <taxon>Theropoda</taxon>
        <taxon>Coelurosauria</taxon>
        <taxon>Aves</taxon>
        <taxon>Neognathae</taxon>
        <taxon>Neoaves</taxon>
        <taxon>Aequornithes</taxon>
        <taxon>Ciconiiformes</taxon>
        <taxon>Ciconiidae</taxon>
        <taxon>Mycteria</taxon>
    </lineage>
</organism>
<evidence type="ECO:0000313" key="1">
    <source>
        <dbReference type="EMBL" id="KAK4829010.1"/>
    </source>
</evidence>
<dbReference type="EMBL" id="JAUNZN010000001">
    <property type="protein sequence ID" value="KAK4829010.1"/>
    <property type="molecule type" value="Genomic_DNA"/>
</dbReference>
<protein>
    <recommendedName>
        <fullName evidence="3">Rna-directed dna polymerase from mobile element jockey-like</fullName>
    </recommendedName>
</protein>
<comment type="caution">
    <text evidence="1">The sequence shown here is derived from an EMBL/GenBank/DDBJ whole genome shotgun (WGS) entry which is preliminary data.</text>
</comment>
<proteinExistence type="predicted"/>
<evidence type="ECO:0000313" key="2">
    <source>
        <dbReference type="Proteomes" id="UP001333110"/>
    </source>
</evidence>
<accession>A0AAN7S564</accession>
<dbReference type="Proteomes" id="UP001333110">
    <property type="component" value="Unassembled WGS sequence"/>
</dbReference>
<reference evidence="1 2" key="1">
    <citation type="journal article" date="2023" name="J. Hered.">
        <title>Chromosome-level genome of the wood stork (Mycteria americana) provides insight into avian chromosome evolution.</title>
        <authorList>
            <person name="Flamio R. Jr."/>
            <person name="Ramstad K.M."/>
        </authorList>
    </citation>
    <scope>NUCLEOTIDE SEQUENCE [LARGE SCALE GENOMIC DNA]</scope>
    <source>
        <strain evidence="1">JAX WOST 10</strain>
    </source>
</reference>
<keyword evidence="2" id="KW-1185">Reference proteome</keyword>
<name>A0AAN7S564_MYCAM</name>